<gene>
    <name evidence="2" type="primary">FIRRM</name>
</gene>
<sequence>MNQKMHMLQMLCYLFQNQVSDQFPLPSVLSSMCLVATYFDSHMAFSNILDILCFAGVLRIMTEMFLPHISLADVEQTFFSKVLPKTLQLYDNLMYELSIEAKGLTSQNTELCSTVRNLLQTVVQLLETLTSCVRYVCTLQECVPLESIRTLPSSVLYVIKNTFTHCKDSESVYCGHLHLIADLLQAMFKETYSLQKQLMELFDQISVGSASAEDNITDMVSVIHTVLEICSVISNMDHALHANTWKFIIKQSLKHHSLLECHLKHSDILSGLCKDTLLSFQSCLQLAEEMKISDIQEGTDLRLFQKTVKLCRFFANSLVHYTKEFLSFFSDLCSQLHQLFLQVYSKFPPSLYAPVISEVHRDEISRVFLVALDPLINQLLPFSPFMEQVLSDNLGLPPEQQLPQCLLLITIMDKLSSQPEEVQTLWNTGKRLSFFSALFLSFQQCSAELSLPVCLPEVIGTGQPAVPITLYHYVCIHLCSYIASTLPSHFPQLEYALLDAVLGSSMITSLLAIDSWCFLARYGTAELCTHHCVVIAQLIKSWPNECYQVSALGVLLRRMLFLMAPDHQVEFAHKFLPEEVENLAVWQHVSLKALNPDLGKRVAHQLCVAGLAQCRRWLNSRRAVGELQPVNIAISVLLAACSFAGDTLEPELQASILGVLGQFWTFLQAKQVSDVPCLQQTLCLLLRLLEFFIQALDAQLITQVFALQSSLFQLDPPDHVRLAMLDFLSSVGKVFIPQEAQRQVIPQLSFLFASLLADQTWLIHQHALEAFRHFAEETIHEDVVPQCLNSEEIKNKVVNFMAKVRQAEETTEARIERLKQERITCSAHFTKMARELESTGEPLAKRACHPPSEEQYKSAIGTIEGAVEAVKLLLQKGSPPGVAGSETGGSTHSYGQPQRQHTVRCSAGFSGAPQLHSLFRGKLILYCECWRRMNYGTGRWMLCCTAKSWLVCLKELRSILLFITGWMSGMF</sequence>
<dbReference type="Proteomes" id="UP000694400">
    <property type="component" value="Chromosome 8"/>
</dbReference>
<dbReference type="Pfam" id="PF14868">
    <property type="entry name" value="DUF4487"/>
    <property type="match status" value="1"/>
</dbReference>
<organism evidence="2 3">
    <name type="scientific">Anas platyrhynchos</name>
    <name type="common">Mallard</name>
    <name type="synonym">Anas boschas</name>
    <dbReference type="NCBI Taxonomy" id="8839"/>
    <lineage>
        <taxon>Eukaryota</taxon>
        <taxon>Metazoa</taxon>
        <taxon>Chordata</taxon>
        <taxon>Craniata</taxon>
        <taxon>Vertebrata</taxon>
        <taxon>Euteleostomi</taxon>
        <taxon>Archelosauria</taxon>
        <taxon>Archosauria</taxon>
        <taxon>Dinosauria</taxon>
        <taxon>Saurischia</taxon>
        <taxon>Theropoda</taxon>
        <taxon>Coelurosauria</taxon>
        <taxon>Aves</taxon>
        <taxon>Neognathae</taxon>
        <taxon>Galloanserae</taxon>
        <taxon>Anseriformes</taxon>
        <taxon>Anatidae</taxon>
        <taxon>Anatinae</taxon>
        <taxon>Anas</taxon>
    </lineage>
</organism>
<dbReference type="AlphaFoldDB" id="A0A8B9QRH7"/>
<dbReference type="Gene3D" id="1.25.10.10">
    <property type="entry name" value="Leucine-rich Repeat Variant"/>
    <property type="match status" value="1"/>
</dbReference>
<keyword evidence="1" id="KW-0175">Coiled coil</keyword>
<dbReference type="Ensembl" id="ENSAPLT00020001930.1">
    <property type="protein sequence ID" value="ENSAPLP00020001800.1"/>
    <property type="gene ID" value="ENSAPLG00020001303.1"/>
</dbReference>
<protein>
    <submittedName>
        <fullName evidence="2">Chromosome 1 open reading frame 112</fullName>
    </submittedName>
</protein>
<dbReference type="PANTHER" id="PTHR16071:SF2">
    <property type="entry name" value="FIGNL1-INTERACTING REGULATOR OF RECOMBINATION AND MITOSIS"/>
    <property type="match status" value="1"/>
</dbReference>
<reference evidence="2" key="2">
    <citation type="submission" date="2025-08" db="UniProtKB">
        <authorList>
            <consortium name="Ensembl"/>
        </authorList>
    </citation>
    <scope>IDENTIFICATION</scope>
</reference>
<evidence type="ECO:0000256" key="1">
    <source>
        <dbReference type="SAM" id="Coils"/>
    </source>
</evidence>
<evidence type="ECO:0000313" key="2">
    <source>
        <dbReference type="Ensembl" id="ENSAPLP00020001800.1"/>
    </source>
</evidence>
<reference evidence="2" key="1">
    <citation type="submission" date="2019-08" db="EMBL/GenBank/DDBJ databases">
        <title>Three high-quality genomes provides insights into domestication of ducks.</title>
        <authorList>
            <person name="Hou Z.C."/>
            <person name="Zhu F."/>
            <person name="Yin Z.T."/>
            <person name="Zhang F."/>
        </authorList>
    </citation>
    <scope>NUCLEOTIDE SEQUENCE [LARGE SCALE GENOMIC DNA]</scope>
</reference>
<reference evidence="2" key="3">
    <citation type="submission" date="2025-09" db="UniProtKB">
        <authorList>
            <consortium name="Ensembl"/>
        </authorList>
    </citation>
    <scope>IDENTIFICATION</scope>
</reference>
<dbReference type="InterPro" id="IPR011989">
    <property type="entry name" value="ARM-like"/>
</dbReference>
<dbReference type="InterPro" id="IPR027902">
    <property type="entry name" value="DUF4487"/>
</dbReference>
<accession>A0A8B9QRH7</accession>
<dbReference type="PANTHER" id="PTHR16071">
    <property type="entry name" value="CHROMOSOME 1 OPEN READING FRAME 112"/>
    <property type="match status" value="1"/>
</dbReference>
<name>A0A8B9QRH7_ANAPL</name>
<evidence type="ECO:0000313" key="3">
    <source>
        <dbReference type="Proteomes" id="UP000694400"/>
    </source>
</evidence>
<proteinExistence type="predicted"/>
<feature type="coiled-coil region" evidence="1">
    <location>
        <begin position="790"/>
        <end position="821"/>
    </location>
</feature>